<proteinExistence type="predicted"/>
<evidence type="ECO:0008006" key="3">
    <source>
        <dbReference type="Google" id="ProtNLM"/>
    </source>
</evidence>
<evidence type="ECO:0000313" key="2">
    <source>
        <dbReference type="Proteomes" id="UP000748752"/>
    </source>
</evidence>
<organism evidence="1 2">
    <name type="scientific">Thiohalocapsa halophila</name>
    <dbReference type="NCBI Taxonomy" id="69359"/>
    <lineage>
        <taxon>Bacteria</taxon>
        <taxon>Pseudomonadati</taxon>
        <taxon>Pseudomonadota</taxon>
        <taxon>Gammaproteobacteria</taxon>
        <taxon>Chromatiales</taxon>
        <taxon>Chromatiaceae</taxon>
        <taxon>Thiohalocapsa</taxon>
    </lineage>
</organism>
<protein>
    <recommendedName>
        <fullName evidence="3">DUF4258 domain-containing protein</fullName>
    </recommendedName>
</protein>
<evidence type="ECO:0000313" key="1">
    <source>
        <dbReference type="EMBL" id="MBK1631674.1"/>
    </source>
</evidence>
<dbReference type="EMBL" id="NRRV01000030">
    <property type="protein sequence ID" value="MBK1631674.1"/>
    <property type="molecule type" value="Genomic_DNA"/>
</dbReference>
<dbReference type="Proteomes" id="UP000748752">
    <property type="component" value="Unassembled WGS sequence"/>
</dbReference>
<gene>
    <name evidence="1" type="ORF">CKO31_13145</name>
</gene>
<accession>A0ABS1CJL0</accession>
<name>A0ABS1CJL0_9GAMM</name>
<comment type="caution">
    <text evidence="1">The sequence shown here is derived from an EMBL/GenBank/DDBJ whole genome shotgun (WGS) entry which is preliminary data.</text>
</comment>
<reference evidence="1 2" key="1">
    <citation type="journal article" date="2020" name="Microorganisms">
        <title>Osmotic Adaptation and Compatible Solute Biosynthesis of Phototrophic Bacteria as Revealed from Genome Analyses.</title>
        <authorList>
            <person name="Imhoff J.F."/>
            <person name="Rahn T."/>
            <person name="Kunzel S."/>
            <person name="Keller A."/>
            <person name="Neulinger S.C."/>
        </authorList>
    </citation>
    <scope>NUCLEOTIDE SEQUENCE [LARGE SCALE GENOMIC DNA]</scope>
    <source>
        <strain evidence="1 2">DSM 6210</strain>
    </source>
</reference>
<keyword evidence="2" id="KW-1185">Reference proteome</keyword>
<sequence>MFERSLSPALVEAVIASGEIIQQYPHDQPFPSRLILGWRDATPVHVVVAQDAASGDCIVVTAYIPNPALWSTDFKTRRNR</sequence>
<dbReference type="Pfam" id="PF14076">
    <property type="entry name" value="DUF4258"/>
    <property type="match status" value="1"/>
</dbReference>
<dbReference type="InterPro" id="IPR025354">
    <property type="entry name" value="DUF4258"/>
</dbReference>